<protein>
    <submittedName>
        <fullName evidence="3">Dienelactone hydrolase and related enzymes</fullName>
    </submittedName>
</protein>
<dbReference type="Gene3D" id="3.40.50.1820">
    <property type="entry name" value="alpha/beta hydrolase"/>
    <property type="match status" value="1"/>
</dbReference>
<gene>
    <name evidence="3" type="ORF">GEOBRER4_n2048</name>
</gene>
<dbReference type="InterPro" id="IPR051411">
    <property type="entry name" value="Polyketide_trans_af380"/>
</dbReference>
<dbReference type="InterPro" id="IPR002925">
    <property type="entry name" value="Dienelactn_hydro"/>
</dbReference>
<dbReference type="PANTHER" id="PTHR47751">
    <property type="entry name" value="SUPERFAMILY HYDROLASE, PUTATIVE (AFU_ORTHOLOGUE AFUA_2G16580)-RELATED"/>
    <property type="match status" value="1"/>
</dbReference>
<dbReference type="AlphaFoldDB" id="A0A6S6M6H5"/>
<evidence type="ECO:0000313" key="4">
    <source>
        <dbReference type="Proteomes" id="UP000515472"/>
    </source>
</evidence>
<dbReference type="Gene3D" id="1.10.10.800">
    <property type="match status" value="1"/>
</dbReference>
<proteinExistence type="predicted"/>
<feature type="chain" id="PRO_5027776504" evidence="1">
    <location>
        <begin position="30"/>
        <end position="352"/>
    </location>
</feature>
<dbReference type="EMBL" id="AP023213">
    <property type="protein sequence ID" value="BCG47221.1"/>
    <property type="molecule type" value="Genomic_DNA"/>
</dbReference>
<dbReference type="Pfam" id="PF01738">
    <property type="entry name" value="DLH"/>
    <property type="match status" value="1"/>
</dbReference>
<evidence type="ECO:0000313" key="3">
    <source>
        <dbReference type="EMBL" id="BCG47221.1"/>
    </source>
</evidence>
<keyword evidence="4" id="KW-1185">Reference proteome</keyword>
<feature type="domain" description="Dienelactone hydrolase" evidence="2">
    <location>
        <begin position="71"/>
        <end position="212"/>
    </location>
</feature>
<organism evidence="3 4">
    <name type="scientific">Citrifermentans bremense</name>
    <dbReference type="NCBI Taxonomy" id="60035"/>
    <lineage>
        <taxon>Bacteria</taxon>
        <taxon>Pseudomonadati</taxon>
        <taxon>Thermodesulfobacteriota</taxon>
        <taxon>Desulfuromonadia</taxon>
        <taxon>Geobacterales</taxon>
        <taxon>Geobacteraceae</taxon>
        <taxon>Citrifermentans</taxon>
    </lineage>
</organism>
<sequence>MEHKSSTSRLGIVTSIFAGLLLSASIALGADMSHGADNFYKSDKVTLQKVSFNNQYKMKVAGNLFIPKGIKQGSKNPAIVVGHPMGAVKEQSSNLYATKLAEQGFVTLAIDLSFWGESEGQPRNAVSPDIYAEDFSAAVDYLGTQSFVDRERIGVLGICGSGSFAISAAKIDPRMKAIATVSMYDMGAAVRNALNHSQTIEQRKAIIAEAAQQRYGEFSVGETKYTSGTVHELTKDTHPIQREFYDFYRTPRGDFTPKGSLPELTTHPTLTSAVKFMNFYPFEDIETISPRPMLFITGDKAHSIEFSQDAYKRAAEPKELVLVKGAGHVDLYDRVNLIPWDKLTSFFRKNLI</sequence>
<dbReference type="GO" id="GO:0016787">
    <property type="term" value="F:hydrolase activity"/>
    <property type="evidence" value="ECO:0007669"/>
    <property type="project" value="UniProtKB-KW"/>
</dbReference>
<dbReference type="PANTHER" id="PTHR47751:SF1">
    <property type="entry name" value="SUPERFAMILY HYDROLASE, PUTATIVE (AFU_ORTHOLOGUE AFUA_2G16580)-RELATED"/>
    <property type="match status" value="1"/>
</dbReference>
<keyword evidence="3" id="KW-0378">Hydrolase</keyword>
<feature type="signal peptide" evidence="1">
    <location>
        <begin position="1"/>
        <end position="29"/>
    </location>
</feature>
<evidence type="ECO:0000256" key="1">
    <source>
        <dbReference type="SAM" id="SignalP"/>
    </source>
</evidence>
<dbReference type="SUPFAM" id="SSF53474">
    <property type="entry name" value="alpha/beta-Hydrolases"/>
    <property type="match status" value="1"/>
</dbReference>
<dbReference type="InterPro" id="IPR029058">
    <property type="entry name" value="AB_hydrolase_fold"/>
</dbReference>
<reference evidence="3 4" key="1">
    <citation type="submission" date="2020-06" db="EMBL/GenBank/DDBJ databases">
        <title>Interaction of electrochemicaly active bacteria, Geobacter bremensis R4 on different carbon anode.</title>
        <authorList>
            <person name="Meng L."/>
            <person name="Yoshida N."/>
        </authorList>
    </citation>
    <scope>NUCLEOTIDE SEQUENCE [LARGE SCALE GENOMIC DNA]</scope>
    <source>
        <strain evidence="3 4">R4</strain>
    </source>
</reference>
<accession>A0A6S6M6H5</accession>
<keyword evidence="1" id="KW-0732">Signal</keyword>
<dbReference type="Proteomes" id="UP000515472">
    <property type="component" value="Chromosome"/>
</dbReference>
<evidence type="ECO:0000259" key="2">
    <source>
        <dbReference type="Pfam" id="PF01738"/>
    </source>
</evidence>
<dbReference type="KEGG" id="gbn:GEOBRER4_19710"/>
<name>A0A6S6M6H5_9BACT</name>
<dbReference type="RefSeq" id="WP_185242161.1">
    <property type="nucleotide sequence ID" value="NZ_AP023213.1"/>
</dbReference>